<comment type="function">
    <text evidence="3">With LigD forms a non-homologous end joining (NHEJ) DNA repair enzyme, which repairs dsDNA breaks with reduced fidelity. Binds linear dsDNA with 5'- and 3'- overhangs but not closed circular dsDNA nor ssDNA. Recruits and stimulates the ligase activity of LigD.</text>
</comment>
<reference evidence="5 6" key="1">
    <citation type="submission" date="2019-03" db="EMBL/GenBank/DDBJ databases">
        <title>Genomic Encyclopedia of Type Strains, Phase IV (KMG-IV): sequencing the most valuable type-strain genomes for metagenomic binning, comparative biology and taxonomic classification.</title>
        <authorList>
            <person name="Goeker M."/>
        </authorList>
    </citation>
    <scope>NUCLEOTIDE SEQUENCE [LARGE SCALE GENOMIC DNA]</scope>
    <source>
        <strain evidence="5 6">DSM 45934</strain>
    </source>
</reference>
<dbReference type="Pfam" id="PF02735">
    <property type="entry name" value="Ku"/>
    <property type="match status" value="1"/>
</dbReference>
<gene>
    <name evidence="3" type="primary">ku</name>
    <name evidence="5" type="ORF">EV192_108461</name>
</gene>
<comment type="similarity">
    <text evidence="3">Belongs to the prokaryotic Ku family.</text>
</comment>
<name>A0A4R2J7P4_9PSEU</name>
<protein>
    <recommendedName>
        <fullName evidence="3">Non-homologous end joining protein Ku</fullName>
    </recommendedName>
</protein>
<dbReference type="EMBL" id="SLWS01000008">
    <property type="protein sequence ID" value="TCO55173.1"/>
    <property type="molecule type" value="Genomic_DNA"/>
</dbReference>
<dbReference type="SUPFAM" id="SSF100939">
    <property type="entry name" value="SPOC domain-like"/>
    <property type="match status" value="1"/>
</dbReference>
<dbReference type="InterPro" id="IPR009187">
    <property type="entry name" value="Prok_Ku"/>
</dbReference>
<accession>A0A4R2J7P4</accession>
<dbReference type="SMART" id="SM00559">
    <property type="entry name" value="Ku78"/>
    <property type="match status" value="1"/>
</dbReference>
<comment type="subunit">
    <text evidence="3">Homodimer. Interacts with LigD.</text>
</comment>
<evidence type="ECO:0000313" key="5">
    <source>
        <dbReference type="EMBL" id="TCO55173.1"/>
    </source>
</evidence>
<organism evidence="5 6">
    <name type="scientific">Actinocrispum wychmicini</name>
    <dbReference type="NCBI Taxonomy" id="1213861"/>
    <lineage>
        <taxon>Bacteria</taxon>
        <taxon>Bacillati</taxon>
        <taxon>Actinomycetota</taxon>
        <taxon>Actinomycetes</taxon>
        <taxon>Pseudonocardiales</taxon>
        <taxon>Pseudonocardiaceae</taxon>
        <taxon>Actinocrispum</taxon>
    </lineage>
</organism>
<dbReference type="HAMAP" id="MF_01875">
    <property type="entry name" value="Prokaryotic_Ku"/>
    <property type="match status" value="1"/>
</dbReference>
<feature type="domain" description="Ku" evidence="4">
    <location>
        <begin position="49"/>
        <end position="177"/>
    </location>
</feature>
<dbReference type="AlphaFoldDB" id="A0A4R2J7P4"/>
<evidence type="ECO:0000256" key="3">
    <source>
        <dbReference type="HAMAP-Rule" id="MF_01875"/>
    </source>
</evidence>
<dbReference type="GO" id="GO:0006303">
    <property type="term" value="P:double-strand break repair via nonhomologous end joining"/>
    <property type="evidence" value="ECO:0007669"/>
    <property type="project" value="UniProtKB-UniRule"/>
</dbReference>
<evidence type="ECO:0000313" key="6">
    <source>
        <dbReference type="Proteomes" id="UP000295680"/>
    </source>
</evidence>
<keyword evidence="1 3" id="KW-0238">DNA-binding</keyword>
<dbReference type="PANTHER" id="PTHR41251:SF1">
    <property type="entry name" value="NON-HOMOLOGOUS END JOINING PROTEIN KU"/>
    <property type="match status" value="1"/>
</dbReference>
<dbReference type="NCBIfam" id="TIGR02772">
    <property type="entry name" value="Ku_bact"/>
    <property type="match status" value="1"/>
</dbReference>
<comment type="caution">
    <text evidence="5">The sequence shown here is derived from an EMBL/GenBank/DDBJ whole genome shotgun (WGS) entry which is preliminary data.</text>
</comment>
<keyword evidence="3" id="KW-0234">DNA repair</keyword>
<sequence length="255" mass="29015">MWRGALSIGLVSVGVRVYAATEDHDFRFRHVHRADGGQIRYRRECEACLEEVEYTDVARAYELADGRMVLLEKADFDLLPGAADRSMQVVTFVPVADVHPVFFQRSYYLEPEDNAVQPYVLLRLALERTQRVAIVKVAMRRREVLAAVGTRDDMLVLHTMLWPDEIRVPDFPFLQREVTVKPQELAAATSLVVSMSSGFRPGEFTDDYQEALAELIAARTEEAQPPPIPPQRDGDHAMDLLEALRLSVERTRFDD</sequence>
<dbReference type="PIRSF" id="PIRSF006493">
    <property type="entry name" value="Prok_Ku"/>
    <property type="match status" value="1"/>
</dbReference>
<dbReference type="Proteomes" id="UP000295680">
    <property type="component" value="Unassembled WGS sequence"/>
</dbReference>
<evidence type="ECO:0000256" key="1">
    <source>
        <dbReference type="ARBA" id="ARBA00023125"/>
    </source>
</evidence>
<proteinExistence type="inferred from homology"/>
<evidence type="ECO:0000256" key="2">
    <source>
        <dbReference type="ARBA" id="ARBA00023172"/>
    </source>
</evidence>
<dbReference type="InterPro" id="IPR006164">
    <property type="entry name" value="DNA_bd_Ku70/Ku80"/>
</dbReference>
<dbReference type="PANTHER" id="PTHR41251">
    <property type="entry name" value="NON-HOMOLOGOUS END JOINING PROTEIN KU"/>
    <property type="match status" value="1"/>
</dbReference>
<evidence type="ECO:0000259" key="4">
    <source>
        <dbReference type="SMART" id="SM00559"/>
    </source>
</evidence>
<keyword evidence="2 3" id="KW-0233">DNA recombination</keyword>
<dbReference type="GO" id="GO:0006310">
    <property type="term" value="P:DNA recombination"/>
    <property type="evidence" value="ECO:0007669"/>
    <property type="project" value="UniProtKB-KW"/>
</dbReference>
<dbReference type="InterPro" id="IPR016194">
    <property type="entry name" value="SPOC-like_C_dom_sf"/>
</dbReference>
<dbReference type="Gene3D" id="2.40.290.10">
    <property type="match status" value="1"/>
</dbReference>
<keyword evidence="3" id="KW-0227">DNA damage</keyword>
<dbReference type="GO" id="GO:0003690">
    <property type="term" value="F:double-stranded DNA binding"/>
    <property type="evidence" value="ECO:0007669"/>
    <property type="project" value="UniProtKB-UniRule"/>
</dbReference>
<keyword evidence="6" id="KW-1185">Reference proteome</keyword>